<sequence length="413" mass="46372">MATPMKGYRKYIAIAGRRNAGKSTLINALFDQEIAITSDIPGTTTDPVFKTMELQPIGPVTIIDTPGIDDEGKIGEFRVKKAYKALYKADIGLIVTNDKVSKYEKKLIEIFKDLKIPFIVVINKKDIIKNIIEIENSYKQYTKNVISISALKKEGIEDLKELIAKVLPKEEEIPLIADLIEPGQLIVLVVPIDLGAPKGRLIMPQVTAIREILDREAIAIVTKERELKHTLENLQRKPDLVVTDSQSVMKVVSDIDSDIPLTTFSILEARHKGDLEILSKSVEAIEKLKDGDTVIIMEGCSHRPLTEDIGRVKIPRWLTNHLGININFEFIAGTEFPEYEKVKNAKLIIHCGGCTLTRKAMLRRINIATMYNIPIVNYGVLISYLHGAIDRALEIFPEISRNKHKGYESLLLD</sequence>
<dbReference type="GO" id="GO:0005525">
    <property type="term" value="F:GTP binding"/>
    <property type="evidence" value="ECO:0007669"/>
    <property type="project" value="InterPro"/>
</dbReference>
<evidence type="ECO:0000259" key="2">
    <source>
        <dbReference type="Pfam" id="PF18128"/>
    </source>
</evidence>
<dbReference type="STRING" id="443254.Marpi_0106"/>
<dbReference type="PANTHER" id="PTHR42714">
    <property type="entry name" value="TRNA MODIFICATION GTPASE GTPBP3"/>
    <property type="match status" value="1"/>
</dbReference>
<proteinExistence type="predicted"/>
<organism evidence="4 5">
    <name type="scientific">Marinitoga piezophila (strain DSM 14283 / JCM 11233 / KA3)</name>
    <dbReference type="NCBI Taxonomy" id="443254"/>
    <lineage>
        <taxon>Bacteria</taxon>
        <taxon>Thermotogati</taxon>
        <taxon>Thermotogota</taxon>
        <taxon>Thermotogae</taxon>
        <taxon>Petrotogales</taxon>
        <taxon>Petrotogaceae</taxon>
        <taxon>Marinitoga</taxon>
    </lineage>
</organism>
<gene>
    <name evidence="4" type="ordered locus">Marpi_0106</name>
</gene>
<dbReference type="NCBIfam" id="TIGR03918">
    <property type="entry name" value="GTP_HydF"/>
    <property type="match status" value="1"/>
</dbReference>
<dbReference type="Gene3D" id="3.40.50.11420">
    <property type="match status" value="1"/>
</dbReference>
<feature type="domain" description="Hydrogen maturase F tetramerization" evidence="3">
    <location>
        <begin position="278"/>
        <end position="395"/>
    </location>
</feature>
<dbReference type="eggNOG" id="COG0486">
    <property type="taxonomic scope" value="Bacteria"/>
</dbReference>
<dbReference type="EMBL" id="CP003257">
    <property type="protein sequence ID" value="AEX84563.1"/>
    <property type="molecule type" value="Genomic_DNA"/>
</dbReference>
<reference evidence="4 5" key="1">
    <citation type="journal article" date="2012" name="J. Bacteriol.">
        <title>Complete Genome Sequence of the Thermophilic, Piezophilic, Heterotrophic Bacterium Marinitoga piezophila KA3.</title>
        <authorList>
            <person name="Lucas S."/>
            <person name="Han J."/>
            <person name="Lapidus A."/>
            <person name="Cheng J.F."/>
            <person name="Goodwin L.A."/>
            <person name="Pitluck S."/>
            <person name="Peters L."/>
            <person name="Mikhailova N."/>
            <person name="Teshima H."/>
            <person name="Detter J.C."/>
            <person name="Han C."/>
            <person name="Tapia R."/>
            <person name="Land M."/>
            <person name="Hauser L."/>
            <person name="Kyrpides N.C."/>
            <person name="Ivanova N."/>
            <person name="Pagani I."/>
            <person name="Vannier P."/>
            <person name="Oger P."/>
            <person name="Bartlett D.H."/>
            <person name="Noll K.M."/>
            <person name="Woyke T."/>
            <person name="Jebbar M."/>
        </authorList>
    </citation>
    <scope>NUCLEOTIDE SEQUENCE [LARGE SCALE GENOMIC DNA]</scope>
    <source>
        <strain evidence="5">DSM 14283 / JCM 11233 / KA3</strain>
    </source>
</reference>
<dbReference type="PANTHER" id="PTHR42714:SF6">
    <property type="entry name" value="TRANSLATION INITIATION FACTOR IF-2"/>
    <property type="match status" value="1"/>
</dbReference>
<name>H2J345_MARPK</name>
<protein>
    <submittedName>
        <fullName evidence="4">Hydrogenase maturation GTPase HydF</fullName>
    </submittedName>
</protein>
<dbReference type="Pfam" id="PF18133">
    <property type="entry name" value="HydF_tetramer"/>
    <property type="match status" value="1"/>
</dbReference>
<reference evidence="5" key="2">
    <citation type="submission" date="2012-01" db="EMBL/GenBank/DDBJ databases">
        <title>Complete sequence of chromosome of Marinitoga piezophila KA3.</title>
        <authorList>
            <person name="Lucas S."/>
            <person name="Han J."/>
            <person name="Lapidus A."/>
            <person name="Cheng J.-F."/>
            <person name="Goodwin L."/>
            <person name="Pitluck S."/>
            <person name="Peters L."/>
            <person name="Mikhailova N."/>
            <person name="Teshima H."/>
            <person name="Detter J.C."/>
            <person name="Han C."/>
            <person name="Tapia R."/>
            <person name="Land M."/>
            <person name="Hauser L."/>
            <person name="Kyrpides N."/>
            <person name="Ivanova N."/>
            <person name="Pagani I."/>
            <person name="Jebbar M."/>
            <person name="Vannier P."/>
            <person name="Oger P."/>
            <person name="Cario A."/>
            <person name="Bartlett D."/>
            <person name="Noll K.M."/>
            <person name="Woyke T."/>
        </authorList>
    </citation>
    <scope>NUCLEOTIDE SEQUENCE [LARGE SCALE GENOMIC DNA]</scope>
    <source>
        <strain evidence="5">DSM 14283 / JCM 11233 / KA3</strain>
    </source>
</reference>
<dbReference type="Pfam" id="PF18128">
    <property type="entry name" value="HydF_dimer"/>
    <property type="match status" value="1"/>
</dbReference>
<dbReference type="AlphaFoldDB" id="H2J345"/>
<dbReference type="Pfam" id="PF01926">
    <property type="entry name" value="MMR_HSR1"/>
    <property type="match status" value="1"/>
</dbReference>
<dbReference type="NCBIfam" id="TIGR00231">
    <property type="entry name" value="small_GTP"/>
    <property type="match status" value="1"/>
</dbReference>
<accession>H2J345</accession>
<dbReference type="InterPro" id="IPR041606">
    <property type="entry name" value="HydF_dimer"/>
</dbReference>
<dbReference type="CDD" id="cd00880">
    <property type="entry name" value="Era_like"/>
    <property type="match status" value="1"/>
</dbReference>
<dbReference type="GO" id="GO:0030488">
    <property type="term" value="P:tRNA methylation"/>
    <property type="evidence" value="ECO:0007669"/>
    <property type="project" value="TreeGrafter"/>
</dbReference>
<dbReference type="Proteomes" id="UP000007161">
    <property type="component" value="Chromosome"/>
</dbReference>
<dbReference type="InterPro" id="IPR040644">
    <property type="entry name" value="HydF_tetramer"/>
</dbReference>
<keyword evidence="5" id="KW-1185">Reference proteome</keyword>
<dbReference type="SUPFAM" id="SSF52540">
    <property type="entry name" value="P-loop containing nucleoside triphosphate hydrolases"/>
    <property type="match status" value="1"/>
</dbReference>
<evidence type="ECO:0000259" key="1">
    <source>
        <dbReference type="Pfam" id="PF01926"/>
    </source>
</evidence>
<dbReference type="InterPro" id="IPR027417">
    <property type="entry name" value="P-loop_NTPase"/>
</dbReference>
<dbReference type="RefSeq" id="WP_014295635.1">
    <property type="nucleotide sequence ID" value="NC_016751.1"/>
</dbReference>
<dbReference type="InterPro" id="IPR006073">
    <property type="entry name" value="GTP-bd"/>
</dbReference>
<dbReference type="GO" id="GO:0005737">
    <property type="term" value="C:cytoplasm"/>
    <property type="evidence" value="ECO:0007669"/>
    <property type="project" value="TreeGrafter"/>
</dbReference>
<dbReference type="GO" id="GO:0002098">
    <property type="term" value="P:tRNA wobble uridine modification"/>
    <property type="evidence" value="ECO:0007669"/>
    <property type="project" value="TreeGrafter"/>
</dbReference>
<dbReference type="KEGG" id="mpz:Marpi_0106"/>
<feature type="domain" description="Hydrogen maturase F dimerization" evidence="2">
    <location>
        <begin position="175"/>
        <end position="273"/>
    </location>
</feature>
<dbReference type="HOGENOM" id="CLU_042017_0_0_0"/>
<dbReference type="Gene3D" id="3.40.50.300">
    <property type="entry name" value="P-loop containing nucleotide triphosphate hydrolases"/>
    <property type="match status" value="1"/>
</dbReference>
<dbReference type="InterPro" id="IPR023873">
    <property type="entry name" value="FeFe-hyd_GTPase_HydF"/>
</dbReference>
<dbReference type="Gene3D" id="3.40.50.11410">
    <property type="match status" value="1"/>
</dbReference>
<feature type="domain" description="G" evidence="1">
    <location>
        <begin position="12"/>
        <end position="124"/>
    </location>
</feature>
<evidence type="ECO:0000259" key="3">
    <source>
        <dbReference type="Pfam" id="PF18133"/>
    </source>
</evidence>
<evidence type="ECO:0000313" key="5">
    <source>
        <dbReference type="Proteomes" id="UP000007161"/>
    </source>
</evidence>
<dbReference type="InterPro" id="IPR005225">
    <property type="entry name" value="Small_GTP-bd"/>
</dbReference>
<evidence type="ECO:0000313" key="4">
    <source>
        <dbReference type="EMBL" id="AEX84563.1"/>
    </source>
</evidence>